<keyword evidence="1" id="KW-0812">Transmembrane</keyword>
<sequence>MSFFALKLFAVVTMFIDHIGAFLFPKIGILRTIGRLSFPIFAFCIANGYKHTKNKFVYMMRLAACGVISIIPYSYVHYGYDNIKWHNNIFFTLFLGLLCIFFFENAKKKRDGLNNLINICSAVMVFVCLSLGNYLDVEYGLLGVALVLLYHFGIESRLGIVLASIWGNLLMEIEFCMSYGRFPFSNLKKLSDVFDVYFYWNKISGFKYGIGQWFGMFAAIPLCFYNGKKGYSSKWVQYAFYLFYPVHLLLIGLIYRLIFI</sequence>
<dbReference type="Pfam" id="PF05857">
    <property type="entry name" value="TraX"/>
    <property type="match status" value="1"/>
</dbReference>
<proteinExistence type="predicted"/>
<name>A0A1M6N848_9CLOT</name>
<evidence type="ECO:0000313" key="2">
    <source>
        <dbReference type="EMBL" id="SHJ91908.1"/>
    </source>
</evidence>
<keyword evidence="3" id="KW-1185">Reference proteome</keyword>
<protein>
    <submittedName>
        <fullName evidence="2">TraX protein</fullName>
    </submittedName>
</protein>
<feature type="transmembrane region" description="Helical" evidence="1">
    <location>
        <begin position="208"/>
        <end position="227"/>
    </location>
</feature>
<dbReference type="InterPro" id="IPR008875">
    <property type="entry name" value="TraX"/>
</dbReference>
<dbReference type="STRING" id="1121331.SAMN02745248_01314"/>
<reference evidence="2 3" key="1">
    <citation type="submission" date="2016-11" db="EMBL/GenBank/DDBJ databases">
        <authorList>
            <person name="Jaros S."/>
            <person name="Januszkiewicz K."/>
            <person name="Wedrychowicz H."/>
        </authorList>
    </citation>
    <scope>NUCLEOTIDE SEQUENCE [LARGE SCALE GENOMIC DNA]</scope>
    <source>
        <strain evidence="2 3">DSM 3090</strain>
    </source>
</reference>
<feature type="transmembrane region" description="Helical" evidence="1">
    <location>
        <begin position="141"/>
        <end position="171"/>
    </location>
</feature>
<dbReference type="AlphaFoldDB" id="A0A1M6N848"/>
<gene>
    <name evidence="2" type="ORF">SAMN02745248_01314</name>
</gene>
<dbReference type="Proteomes" id="UP000183952">
    <property type="component" value="Unassembled WGS sequence"/>
</dbReference>
<accession>A0A1M6N848</accession>
<feature type="transmembrane region" description="Helical" evidence="1">
    <location>
        <begin position="239"/>
        <end position="259"/>
    </location>
</feature>
<dbReference type="OrthoDB" id="9781069at2"/>
<keyword evidence="1" id="KW-0472">Membrane</keyword>
<evidence type="ECO:0000256" key="1">
    <source>
        <dbReference type="SAM" id="Phobius"/>
    </source>
</evidence>
<keyword evidence="1" id="KW-1133">Transmembrane helix</keyword>
<evidence type="ECO:0000313" key="3">
    <source>
        <dbReference type="Proteomes" id="UP000183952"/>
    </source>
</evidence>
<organism evidence="2 3">
    <name type="scientific">Hathewaya proteolytica DSM 3090</name>
    <dbReference type="NCBI Taxonomy" id="1121331"/>
    <lineage>
        <taxon>Bacteria</taxon>
        <taxon>Bacillati</taxon>
        <taxon>Bacillota</taxon>
        <taxon>Clostridia</taxon>
        <taxon>Eubacteriales</taxon>
        <taxon>Clostridiaceae</taxon>
        <taxon>Hathewaya</taxon>
    </lineage>
</organism>
<feature type="transmembrane region" description="Helical" evidence="1">
    <location>
        <begin position="115"/>
        <end position="135"/>
    </location>
</feature>
<dbReference type="RefSeq" id="WP_072903322.1">
    <property type="nucleotide sequence ID" value="NZ_FRAD01000009.1"/>
</dbReference>
<dbReference type="EMBL" id="FRAD01000009">
    <property type="protein sequence ID" value="SHJ91908.1"/>
    <property type="molecule type" value="Genomic_DNA"/>
</dbReference>
<feature type="transmembrane region" description="Helical" evidence="1">
    <location>
        <begin position="85"/>
        <end position="103"/>
    </location>
</feature>
<feature type="transmembrane region" description="Helical" evidence="1">
    <location>
        <begin position="56"/>
        <end position="73"/>
    </location>
</feature>